<dbReference type="AlphaFoldDB" id="A0A0E1XHR0"/>
<accession>A0A0E1XHR0</accession>
<feature type="transmembrane region" description="Helical" evidence="1">
    <location>
        <begin position="85"/>
        <end position="108"/>
    </location>
</feature>
<sequence length="204" mass="23502">MNDLSLSSFLKRSNKFMQFNCFICLILIIVFYIIGMNIQDFSDFPSKDLNHKVTYNLNGFLEIFVNNAFIVPFVSLILSIIPIPYLYFIPTISTIYSLSVIIGVTFSYKLNEGIAIFIGILPHGILEIYLTSIELSMLFLLNAYIRKNSMNLFRKRKETLPNFFVLLKSIVKCYLLIFLPVAFLCALIEITVTPTVYKFLTNII</sequence>
<proteinExistence type="predicted"/>
<evidence type="ECO:0000313" key="3">
    <source>
        <dbReference type="Proteomes" id="UP000003455"/>
    </source>
</evidence>
<comment type="caution">
    <text evidence="2">The sequence shown here is derived from an EMBL/GenBank/DDBJ whole genome shotgun (WGS) entry which is preliminary data.</text>
</comment>
<dbReference type="Pfam" id="PF01944">
    <property type="entry name" value="SpoIIM"/>
    <property type="match status" value="1"/>
</dbReference>
<reference evidence="2 3" key="1">
    <citation type="submission" date="2010-05" db="EMBL/GenBank/DDBJ databases">
        <authorList>
            <person name="Muzny D."/>
            <person name="Qin X."/>
            <person name="Buhay C."/>
            <person name="Dugan-Rocha S."/>
            <person name="Ding Y."/>
            <person name="Chen G."/>
            <person name="Hawes A."/>
            <person name="Holder M."/>
            <person name="Jhangiani S."/>
            <person name="Johnson A."/>
            <person name="Khan Z."/>
            <person name="Li Z."/>
            <person name="Liu W."/>
            <person name="Liu X."/>
            <person name="Perez L."/>
            <person name="Shen H."/>
            <person name="Wang Q."/>
            <person name="Watt J."/>
            <person name="Xi L."/>
            <person name="Xin Y."/>
            <person name="Zhou J."/>
            <person name="Deng J."/>
            <person name="Jiang H."/>
            <person name="Liu Y."/>
            <person name="Qu J."/>
            <person name="Song X.-Z."/>
            <person name="Zhang L."/>
            <person name="Villasana D."/>
            <person name="Johnson A."/>
            <person name="Liu J."/>
            <person name="Liyanage D."/>
            <person name="Lorensuhewa L."/>
            <person name="Robinson T."/>
            <person name="Song A."/>
            <person name="Song B.-B."/>
            <person name="Dinh H."/>
            <person name="Thornton R."/>
            <person name="Coyle M."/>
            <person name="Francisco L."/>
            <person name="Jackson L."/>
            <person name="Javaid M."/>
            <person name="Korchina V."/>
            <person name="Kovar C."/>
            <person name="Mata R."/>
            <person name="Mathew T."/>
            <person name="Ngo R."/>
            <person name="Nguyen L."/>
            <person name="Nguyen N."/>
            <person name="Okwuonu G."/>
            <person name="Ongeri F."/>
            <person name="Pham C."/>
            <person name="Simmons D."/>
            <person name="Wilczek-Boney K."/>
            <person name="Hale W."/>
            <person name="Jakkamsetti A."/>
            <person name="Pham P."/>
            <person name="Ruth R."/>
            <person name="San Lucas F."/>
            <person name="Warren J."/>
            <person name="Zhang J."/>
            <person name="Zhao Z."/>
            <person name="Zhou C."/>
            <person name="Zhu D."/>
            <person name="Lee S."/>
            <person name="Bess C."/>
            <person name="Blankenburg K."/>
            <person name="Forbes L."/>
            <person name="Fu Q."/>
            <person name="Gubbala S."/>
            <person name="Hirani K."/>
            <person name="Jayaseelan J.C."/>
            <person name="Lara F."/>
            <person name="Munidasa M."/>
            <person name="Palculict T."/>
            <person name="Patil S."/>
            <person name="Pu L.-L."/>
            <person name="Saada N."/>
            <person name="Tang L."/>
            <person name="Weissenberger G."/>
            <person name="Zhu Y."/>
            <person name="Hemphill L."/>
            <person name="Shang Y."/>
            <person name="Youmans B."/>
            <person name="Ayvaz T."/>
            <person name="Ross M."/>
            <person name="Santibanez J."/>
            <person name="Aqrawi P."/>
            <person name="Gross S."/>
            <person name="Joshi V."/>
            <person name="Fowler G."/>
            <person name="Nazareth L."/>
            <person name="Reid J."/>
            <person name="Worley K."/>
            <person name="Petrosino J."/>
            <person name="Highlander S."/>
            <person name="Gibbs R."/>
        </authorList>
    </citation>
    <scope>NUCLEOTIDE SEQUENCE [LARGE SCALE GENOMIC DNA]</scope>
    <source>
        <strain evidence="2 3">MN8</strain>
    </source>
</reference>
<name>A0A0E1XHR0_STAAU</name>
<protein>
    <submittedName>
        <fullName evidence="2">Membrane protein</fullName>
    </submittedName>
</protein>
<feature type="transmembrane region" description="Helical" evidence="1">
    <location>
        <begin position="114"/>
        <end position="144"/>
    </location>
</feature>
<dbReference type="InterPro" id="IPR002798">
    <property type="entry name" value="SpoIIM-like"/>
</dbReference>
<feature type="transmembrane region" description="Helical" evidence="1">
    <location>
        <begin position="165"/>
        <end position="190"/>
    </location>
</feature>
<dbReference type="HOGENOM" id="CLU_1353929_0_0_9"/>
<keyword evidence="1" id="KW-0812">Transmembrane</keyword>
<dbReference type="EMBL" id="ACJA02000003">
    <property type="protein sequence ID" value="EFH95296.1"/>
    <property type="molecule type" value="Genomic_DNA"/>
</dbReference>
<evidence type="ECO:0000256" key="1">
    <source>
        <dbReference type="SAM" id="Phobius"/>
    </source>
</evidence>
<keyword evidence="1" id="KW-1133">Transmembrane helix</keyword>
<feature type="transmembrane region" description="Helical" evidence="1">
    <location>
        <begin position="59"/>
        <end position="78"/>
    </location>
</feature>
<feature type="transmembrane region" description="Helical" evidence="1">
    <location>
        <begin position="21"/>
        <end position="39"/>
    </location>
</feature>
<keyword evidence="1" id="KW-0472">Membrane</keyword>
<evidence type="ECO:0000313" key="2">
    <source>
        <dbReference type="EMBL" id="EFH95296.1"/>
    </source>
</evidence>
<dbReference type="RefSeq" id="WP_000999096.1">
    <property type="nucleotide sequence ID" value="NZ_CM000952.1"/>
</dbReference>
<dbReference type="Proteomes" id="UP000003455">
    <property type="component" value="Chromosome"/>
</dbReference>
<organism evidence="2 3">
    <name type="scientific">Staphylococcus aureus subsp. aureus MN8</name>
    <dbReference type="NCBI Taxonomy" id="548470"/>
    <lineage>
        <taxon>Bacteria</taxon>
        <taxon>Bacillati</taxon>
        <taxon>Bacillota</taxon>
        <taxon>Bacilli</taxon>
        <taxon>Bacillales</taxon>
        <taxon>Staphylococcaceae</taxon>
        <taxon>Staphylococcus</taxon>
    </lineage>
</organism>
<gene>
    <name evidence="2" type="ORF">HMPREF0769_11506</name>
</gene>